<evidence type="ECO:0000313" key="3">
    <source>
        <dbReference type="Proteomes" id="UP001172457"/>
    </source>
</evidence>
<proteinExistence type="predicted"/>
<accession>A0AA38W3W9</accession>
<keyword evidence="3" id="KW-1185">Reference proteome</keyword>
<sequence length="179" mass="20358">MEFDTEEPPQGGYQHTGDTPPWARELMRMVDQGFSDMGTQLDGFGQRLYLAGIPEIPPKQRRRRQLMLVKHKATISHWGQCARQANYCFENFRRIGSDVINDRKLRTNIPASRFPVSPNFLNFVIVISIPRDQSIQADTLANLGSAFNEATLKNIPIIHLTTPTIEAKGLVQMNEEIYS</sequence>
<feature type="region of interest" description="Disordered" evidence="1">
    <location>
        <begin position="1"/>
        <end position="20"/>
    </location>
</feature>
<dbReference type="AlphaFoldDB" id="A0AA38W3W9"/>
<comment type="caution">
    <text evidence="2">The sequence shown here is derived from an EMBL/GenBank/DDBJ whole genome shotgun (WGS) entry which is preliminary data.</text>
</comment>
<dbReference type="Proteomes" id="UP001172457">
    <property type="component" value="Chromosome 6"/>
</dbReference>
<dbReference type="EMBL" id="JARYMX010000006">
    <property type="protein sequence ID" value="KAJ9545597.1"/>
    <property type="molecule type" value="Genomic_DNA"/>
</dbReference>
<organism evidence="2 3">
    <name type="scientific">Centaurea solstitialis</name>
    <name type="common">yellow star-thistle</name>
    <dbReference type="NCBI Taxonomy" id="347529"/>
    <lineage>
        <taxon>Eukaryota</taxon>
        <taxon>Viridiplantae</taxon>
        <taxon>Streptophyta</taxon>
        <taxon>Embryophyta</taxon>
        <taxon>Tracheophyta</taxon>
        <taxon>Spermatophyta</taxon>
        <taxon>Magnoliopsida</taxon>
        <taxon>eudicotyledons</taxon>
        <taxon>Gunneridae</taxon>
        <taxon>Pentapetalae</taxon>
        <taxon>asterids</taxon>
        <taxon>campanulids</taxon>
        <taxon>Asterales</taxon>
        <taxon>Asteraceae</taxon>
        <taxon>Carduoideae</taxon>
        <taxon>Cardueae</taxon>
        <taxon>Centaureinae</taxon>
        <taxon>Centaurea</taxon>
    </lineage>
</organism>
<evidence type="ECO:0000313" key="2">
    <source>
        <dbReference type="EMBL" id="KAJ9545597.1"/>
    </source>
</evidence>
<evidence type="ECO:0000256" key="1">
    <source>
        <dbReference type="SAM" id="MobiDB-lite"/>
    </source>
</evidence>
<reference evidence="2" key="1">
    <citation type="submission" date="2023-03" db="EMBL/GenBank/DDBJ databases">
        <title>Chromosome-scale reference genome and RAD-based genetic map of yellow starthistle (Centaurea solstitialis) reveal putative structural variation and QTLs associated with invader traits.</title>
        <authorList>
            <person name="Reatini B."/>
            <person name="Cang F.A."/>
            <person name="Jiang Q."/>
            <person name="Mckibben M.T.W."/>
            <person name="Barker M.S."/>
            <person name="Rieseberg L.H."/>
            <person name="Dlugosch K.M."/>
        </authorList>
    </citation>
    <scope>NUCLEOTIDE SEQUENCE</scope>
    <source>
        <strain evidence="2">CAN-66</strain>
        <tissue evidence="2">Leaf</tissue>
    </source>
</reference>
<name>A0AA38W3W9_9ASTR</name>
<protein>
    <submittedName>
        <fullName evidence="2">Uncharacterized protein</fullName>
    </submittedName>
</protein>
<gene>
    <name evidence="2" type="ORF">OSB04_025304</name>
</gene>